<proteinExistence type="predicted"/>
<dbReference type="InterPro" id="IPR000843">
    <property type="entry name" value="HTH_LacI"/>
</dbReference>
<dbReference type="PANTHER" id="PTHR30146">
    <property type="entry name" value="LACI-RELATED TRANSCRIPTIONAL REPRESSOR"/>
    <property type="match status" value="1"/>
</dbReference>
<dbReference type="SUPFAM" id="SSF53822">
    <property type="entry name" value="Periplasmic binding protein-like I"/>
    <property type="match status" value="1"/>
</dbReference>
<evidence type="ECO:0000313" key="5">
    <source>
        <dbReference type="EMBL" id="GHD16253.1"/>
    </source>
</evidence>
<comment type="caution">
    <text evidence="5">The sequence shown here is derived from an EMBL/GenBank/DDBJ whole genome shotgun (WGS) entry which is preliminary data.</text>
</comment>
<feature type="domain" description="HTH lacI-type" evidence="4">
    <location>
        <begin position="5"/>
        <end position="59"/>
    </location>
</feature>
<keyword evidence="3" id="KW-0804">Transcription</keyword>
<dbReference type="AlphaFoldDB" id="A0A8J3DXI1"/>
<dbReference type="GO" id="GO:0000976">
    <property type="term" value="F:transcription cis-regulatory region binding"/>
    <property type="evidence" value="ECO:0007669"/>
    <property type="project" value="TreeGrafter"/>
</dbReference>
<dbReference type="GO" id="GO:0003700">
    <property type="term" value="F:DNA-binding transcription factor activity"/>
    <property type="evidence" value="ECO:0007669"/>
    <property type="project" value="TreeGrafter"/>
</dbReference>
<evidence type="ECO:0000259" key="4">
    <source>
        <dbReference type="PROSITE" id="PS50932"/>
    </source>
</evidence>
<dbReference type="Pfam" id="PF13377">
    <property type="entry name" value="Peripla_BP_3"/>
    <property type="match status" value="1"/>
</dbReference>
<dbReference type="RefSeq" id="WP_189504166.1">
    <property type="nucleotide sequence ID" value="NZ_BMZQ01000002.1"/>
</dbReference>
<dbReference type="EMBL" id="BMZQ01000002">
    <property type="protein sequence ID" value="GHD16253.1"/>
    <property type="molecule type" value="Genomic_DNA"/>
</dbReference>
<dbReference type="Gene3D" id="3.40.50.2300">
    <property type="match status" value="2"/>
</dbReference>
<sequence length="345" mass="36899">MNGRVKIIDIAAKLGVSPATVSRALSDSGLVAEPTRSRIREEAAALNYRPNVSARNLRTRRSKAVLMVVRDVGNPFYLDVLKGVEAAAREAGYAVLMGNTENDPERETGFFDMLRDGQADGMVLITGQLPQAGRYSEGLPENLPVVVALEMIDKSGLPHIQIDNRAAARDAVQHLISLGHTRIAHIAGPLPEQMSELRLGGYRDAMQAAGLAIPADYEQRGDYLLGSGKRLCRALMSLPQPPTAIFAANDEMAFGTIAAAHELGLSVPGDLSVVGFDDIYLSEAFQPPLTTISQPRAEVGRAAMTVLLDILEGKGAPEAPLILPTTLQIRGSTAAPRPLVRLRSA</sequence>
<evidence type="ECO:0000256" key="2">
    <source>
        <dbReference type="ARBA" id="ARBA00023125"/>
    </source>
</evidence>
<reference evidence="5" key="2">
    <citation type="submission" date="2020-09" db="EMBL/GenBank/DDBJ databases">
        <authorList>
            <person name="Sun Q."/>
            <person name="Kim S."/>
        </authorList>
    </citation>
    <scope>NUCLEOTIDE SEQUENCE</scope>
    <source>
        <strain evidence="5">KCTC 42249</strain>
    </source>
</reference>
<dbReference type="PANTHER" id="PTHR30146:SF109">
    <property type="entry name" value="HTH-TYPE TRANSCRIPTIONAL REGULATOR GALS"/>
    <property type="match status" value="1"/>
</dbReference>
<organism evidence="5 6">
    <name type="scientific">Tianweitania populi</name>
    <dbReference type="NCBI Taxonomy" id="1607949"/>
    <lineage>
        <taxon>Bacteria</taxon>
        <taxon>Pseudomonadati</taxon>
        <taxon>Pseudomonadota</taxon>
        <taxon>Alphaproteobacteria</taxon>
        <taxon>Hyphomicrobiales</taxon>
        <taxon>Phyllobacteriaceae</taxon>
        <taxon>Tianweitania</taxon>
    </lineage>
</organism>
<dbReference type="CDD" id="cd01392">
    <property type="entry name" value="HTH_LacI"/>
    <property type="match status" value="1"/>
</dbReference>
<evidence type="ECO:0000256" key="3">
    <source>
        <dbReference type="ARBA" id="ARBA00023163"/>
    </source>
</evidence>
<name>A0A8J3DXI1_9HYPH</name>
<dbReference type="PROSITE" id="PS50932">
    <property type="entry name" value="HTH_LACI_2"/>
    <property type="match status" value="1"/>
</dbReference>
<accession>A0A8J3DXI1</accession>
<dbReference type="Proteomes" id="UP000630142">
    <property type="component" value="Unassembled WGS sequence"/>
</dbReference>
<keyword evidence="1" id="KW-0805">Transcription regulation</keyword>
<evidence type="ECO:0000256" key="1">
    <source>
        <dbReference type="ARBA" id="ARBA00023015"/>
    </source>
</evidence>
<gene>
    <name evidence="5" type="ORF">GCM10016234_24180</name>
</gene>
<dbReference type="SUPFAM" id="SSF47413">
    <property type="entry name" value="lambda repressor-like DNA-binding domains"/>
    <property type="match status" value="1"/>
</dbReference>
<protein>
    <recommendedName>
        <fullName evidence="4">HTH lacI-type domain-containing protein</fullName>
    </recommendedName>
</protein>
<dbReference type="SMART" id="SM00354">
    <property type="entry name" value="HTH_LACI"/>
    <property type="match status" value="1"/>
</dbReference>
<dbReference type="InterPro" id="IPR028082">
    <property type="entry name" value="Peripla_BP_I"/>
</dbReference>
<dbReference type="InterPro" id="IPR010982">
    <property type="entry name" value="Lambda_DNA-bd_dom_sf"/>
</dbReference>
<reference evidence="5" key="1">
    <citation type="journal article" date="2014" name="Int. J. Syst. Evol. Microbiol.">
        <title>Complete genome sequence of Corynebacterium casei LMG S-19264T (=DSM 44701T), isolated from a smear-ripened cheese.</title>
        <authorList>
            <consortium name="US DOE Joint Genome Institute (JGI-PGF)"/>
            <person name="Walter F."/>
            <person name="Albersmeier A."/>
            <person name="Kalinowski J."/>
            <person name="Ruckert C."/>
        </authorList>
    </citation>
    <scope>NUCLEOTIDE SEQUENCE</scope>
    <source>
        <strain evidence="5">KCTC 42249</strain>
    </source>
</reference>
<dbReference type="InterPro" id="IPR046335">
    <property type="entry name" value="LacI/GalR-like_sensor"/>
</dbReference>
<keyword evidence="2" id="KW-0238">DNA-binding</keyword>
<dbReference type="Gene3D" id="1.10.260.40">
    <property type="entry name" value="lambda repressor-like DNA-binding domains"/>
    <property type="match status" value="1"/>
</dbReference>
<dbReference type="CDD" id="cd06284">
    <property type="entry name" value="PBP1_LacI-like"/>
    <property type="match status" value="1"/>
</dbReference>
<evidence type="ECO:0000313" key="6">
    <source>
        <dbReference type="Proteomes" id="UP000630142"/>
    </source>
</evidence>
<keyword evidence="6" id="KW-1185">Reference proteome</keyword>
<dbReference type="Pfam" id="PF00356">
    <property type="entry name" value="LacI"/>
    <property type="match status" value="1"/>
</dbReference>